<dbReference type="PANTHER" id="PTHR46332">
    <property type="entry name" value="ASPARTATE BETA-HYDROXYLASE DOMAIN-CONTAINING PROTEIN 2"/>
    <property type="match status" value="1"/>
</dbReference>
<sequence>MTQTGGKAGSGRKKLPFINKSFFEIGAAMRPAIDRMIMRGSLLPDRAILDPASLPWIARLERHWAEIRDEAVAIRAREIPALGDISPDHGRIAADRRWRSFFLEGYGYRRAENCARVPRTMALLDTVPGLVTACFSVLEAGAHIPRHYGMTKGMLTFHLALVVPKNEAGCHIDIEAPEGRHVVCWREGASLLFDDTYNHEVWNDTPEDRYVLLLQVRRPCRGLARSMQGLFLRAVSHTRFVQDIRHRLDALKAVGGR</sequence>
<comment type="caution">
    <text evidence="5">The sequence shown here is derived from an EMBL/GenBank/DDBJ whole genome shotgun (WGS) entry which is preliminary data.</text>
</comment>
<reference evidence="6" key="1">
    <citation type="journal article" date="2014" name="FEMS Microbiol. Lett.">
        <title>Draft Genomic DNA Sequence of the Facultatively Methylotrophic Bacterium Acidomonas methanolica type strain MB58.</title>
        <authorList>
            <person name="Higashiura N."/>
            <person name="Hadano H."/>
            <person name="Hirakawa H."/>
            <person name="Matsutani M."/>
            <person name="Takabe S."/>
            <person name="Matsushita K."/>
            <person name="Azuma Y."/>
        </authorList>
    </citation>
    <scope>NUCLEOTIDE SEQUENCE [LARGE SCALE GENOMIC DNA]</scope>
    <source>
        <strain evidence="6">MB58</strain>
    </source>
</reference>
<dbReference type="OrthoDB" id="21665at2"/>
<dbReference type="Proteomes" id="UP000019760">
    <property type="component" value="Unassembled WGS sequence"/>
</dbReference>
<dbReference type="AlphaFoldDB" id="A0A023D2A6"/>
<dbReference type="SUPFAM" id="SSF51197">
    <property type="entry name" value="Clavaminate synthase-like"/>
    <property type="match status" value="1"/>
</dbReference>
<dbReference type="RefSeq" id="WP_042056549.1">
    <property type="nucleotide sequence ID" value="NZ_BAND01000015.1"/>
</dbReference>
<keyword evidence="6" id="KW-1185">Reference proteome</keyword>
<evidence type="ECO:0000256" key="2">
    <source>
        <dbReference type="ARBA" id="ARBA00022964"/>
    </source>
</evidence>
<organism evidence="5 6">
    <name type="scientific">Acidomonas methanolica NBRC 104435</name>
    <dbReference type="NCBI Taxonomy" id="1231351"/>
    <lineage>
        <taxon>Bacteria</taxon>
        <taxon>Pseudomonadati</taxon>
        <taxon>Pseudomonadota</taxon>
        <taxon>Alphaproteobacteria</taxon>
        <taxon>Acetobacterales</taxon>
        <taxon>Acetobacteraceae</taxon>
        <taxon>Acidomonas</taxon>
    </lineage>
</organism>
<evidence type="ECO:0000256" key="3">
    <source>
        <dbReference type="ARBA" id="ARBA00023002"/>
    </source>
</evidence>
<dbReference type="EMBL" id="BAND01000015">
    <property type="protein sequence ID" value="GAJ28189.1"/>
    <property type="molecule type" value="Genomic_DNA"/>
</dbReference>
<evidence type="ECO:0000313" key="5">
    <source>
        <dbReference type="EMBL" id="GAJ28189.1"/>
    </source>
</evidence>
<comment type="similarity">
    <text evidence="1">Belongs to the aspartyl/asparaginyl beta-hydroxylase family.</text>
</comment>
<reference evidence="5 6" key="2">
    <citation type="journal article" date="2014" name="FEMS Microbiol. Lett.">
        <title>Draft genomic DNA sequence of the facultatively methylotrophic bacterium Acidomonas methanolica type strain MB58.</title>
        <authorList>
            <person name="Higashiura N."/>
            <person name="Hadano H."/>
            <person name="Hirakawa H."/>
            <person name="Matsutani M."/>
            <person name="Takabe S."/>
            <person name="Matsushita K."/>
            <person name="Azuma Y."/>
        </authorList>
    </citation>
    <scope>NUCLEOTIDE SEQUENCE [LARGE SCALE GENOMIC DNA]</scope>
    <source>
        <strain evidence="5 6">MB58</strain>
    </source>
</reference>
<dbReference type="InterPro" id="IPR007803">
    <property type="entry name" value="Asp/Arg/Pro-Hydrxlase"/>
</dbReference>
<protein>
    <submittedName>
        <fullName evidence="5">Aspartyl/asparaginyl beta-hydroxylase</fullName>
    </submittedName>
</protein>
<dbReference type="InterPro" id="IPR027443">
    <property type="entry name" value="IPNS-like_sf"/>
</dbReference>
<feature type="domain" description="Aspartyl/asparaginy/proline hydroxylase" evidence="4">
    <location>
        <begin position="61"/>
        <end position="219"/>
    </location>
</feature>
<dbReference type="InterPro" id="IPR051821">
    <property type="entry name" value="Asp/Asn_beta-hydroxylase"/>
</dbReference>
<dbReference type="Pfam" id="PF05118">
    <property type="entry name" value="Asp_Arg_Hydrox"/>
    <property type="match status" value="1"/>
</dbReference>
<dbReference type="GO" id="GO:0051213">
    <property type="term" value="F:dioxygenase activity"/>
    <property type="evidence" value="ECO:0007669"/>
    <property type="project" value="UniProtKB-KW"/>
</dbReference>
<keyword evidence="2" id="KW-0223">Dioxygenase</keyword>
<evidence type="ECO:0000259" key="4">
    <source>
        <dbReference type="Pfam" id="PF05118"/>
    </source>
</evidence>
<evidence type="ECO:0000256" key="1">
    <source>
        <dbReference type="ARBA" id="ARBA00007730"/>
    </source>
</evidence>
<keyword evidence="3" id="KW-0560">Oxidoreductase</keyword>
<gene>
    <name evidence="5" type="ORF">Amme_015_056</name>
</gene>
<proteinExistence type="inferred from homology"/>
<dbReference type="Gene3D" id="2.60.120.330">
    <property type="entry name" value="B-lactam Antibiotic, Isopenicillin N Synthase, Chain"/>
    <property type="match status" value="1"/>
</dbReference>
<name>A0A023D2A6_ACIMT</name>
<accession>A0A023D2A6</accession>
<dbReference type="PANTHER" id="PTHR46332:SF5">
    <property type="entry name" value="ASPARTATE BETA-HYDROXYLASE DOMAIN CONTAINING 2"/>
    <property type="match status" value="1"/>
</dbReference>
<evidence type="ECO:0000313" key="6">
    <source>
        <dbReference type="Proteomes" id="UP000019760"/>
    </source>
</evidence>